<gene>
    <name evidence="1" type="ORF">N425_14425</name>
</gene>
<reference evidence="1 2" key="1">
    <citation type="submission" date="2013-11" db="EMBL/GenBank/DDBJ databases">
        <title>Single cell genomics of uncultured Tannerella BU063 (oral taxon 286).</title>
        <authorList>
            <person name="Beall C.J."/>
            <person name="Campbell A.G."/>
            <person name="Griffen A.L."/>
            <person name="Podar M."/>
            <person name="Leys E.J."/>
        </authorList>
    </citation>
    <scope>NUCLEOTIDE SEQUENCE [LARGE SCALE GENOMIC DNA]</scope>
    <source>
        <strain evidence="1">Cell 2</strain>
    </source>
</reference>
<dbReference type="EMBL" id="AYUF01000500">
    <property type="protein sequence ID" value="ETK00560.1"/>
    <property type="molecule type" value="Genomic_DNA"/>
</dbReference>
<proteinExistence type="predicted"/>
<evidence type="ECO:0000313" key="1">
    <source>
        <dbReference type="EMBL" id="ETK00560.1"/>
    </source>
</evidence>
<evidence type="ECO:0000313" key="2">
    <source>
        <dbReference type="Proteomes" id="UP000018837"/>
    </source>
</evidence>
<protein>
    <submittedName>
        <fullName evidence="1">Uncharacterized protein</fullName>
    </submittedName>
</protein>
<dbReference type="AlphaFoldDB" id="W2C057"/>
<sequence length="294" mass="34755">MKEILYDIGAKDVVLLVEALHKRGYERLRFSGNMSPSGGAYRVQILRKEDMDWTGYLEDYLDKKIPQQMVWYSAVGFDDCGKSPEELADIFAACYPELLSASKGKDPEYAFWFRKVVWLAHRSVFPIGYADYLDCREKGCLPCVGMNDKDWVLPLPPTGEHRHLEPYYRFYKGESANPHAPHTVRHNIWAHEQRFEQLWAMFTKQEWQAYFKGYEALPYIAYLHHPAVGRKEEHFRRYMDIYLPFRLLPLLPRCHDYKGELLNPYPDDDTAKEQRLGWDKERSEYYLEEKATSS</sequence>
<dbReference type="Proteomes" id="UP000018837">
    <property type="component" value="Unassembled WGS sequence"/>
</dbReference>
<name>W2C057_9BACT</name>
<comment type="caution">
    <text evidence="1">The sequence shown here is derived from an EMBL/GenBank/DDBJ whole genome shotgun (WGS) entry which is preliminary data.</text>
</comment>
<organism evidence="1 2">
    <name type="scientific">Tannerella sp. oral taxon BU063 isolate Cell 2</name>
    <dbReference type="NCBI Taxonomy" id="1411148"/>
    <lineage>
        <taxon>Bacteria</taxon>
        <taxon>Pseudomonadati</taxon>
        <taxon>Bacteroidota</taxon>
        <taxon>Bacteroidia</taxon>
        <taxon>Bacteroidales</taxon>
        <taxon>Tannerellaceae</taxon>
        <taxon>Tannerella</taxon>
    </lineage>
</organism>
<accession>W2C057</accession>
<dbReference type="PATRIC" id="fig|1411148.3.peg.2430"/>